<dbReference type="Gene3D" id="2.20.25.10">
    <property type="match status" value="1"/>
</dbReference>
<evidence type="ECO:0000259" key="1">
    <source>
        <dbReference type="Pfam" id="PF08271"/>
    </source>
</evidence>
<gene>
    <name evidence="2" type="ORF">IAD04_03475</name>
</gene>
<proteinExistence type="predicted"/>
<protein>
    <recommendedName>
        <fullName evidence="1">TFIIB-type domain-containing protein</fullName>
    </recommendedName>
</protein>
<organism evidence="2 3">
    <name type="scientific">Candidatus Caccosoma faecigallinarum</name>
    <dbReference type="NCBI Taxonomy" id="2840720"/>
    <lineage>
        <taxon>Bacteria</taxon>
        <taxon>Bacillati</taxon>
        <taxon>Bacillota</taxon>
        <taxon>Bacillota incertae sedis</taxon>
        <taxon>Candidatus Caccosoma</taxon>
    </lineage>
</organism>
<accession>A0A9D1KBJ0</accession>
<sequence length="67" mass="7708">MYDEQELKEAVNSKCPQCGSTLHFDPESQNLICDNCGSIIPLNGKEGTIEEYDFETYLQKYKNNKEN</sequence>
<dbReference type="Proteomes" id="UP000886893">
    <property type="component" value="Unassembled WGS sequence"/>
</dbReference>
<evidence type="ECO:0000313" key="3">
    <source>
        <dbReference type="Proteomes" id="UP000886893"/>
    </source>
</evidence>
<evidence type="ECO:0000313" key="2">
    <source>
        <dbReference type="EMBL" id="HIT17426.1"/>
    </source>
</evidence>
<dbReference type="Pfam" id="PF08271">
    <property type="entry name" value="Zn_Ribbon_TF"/>
    <property type="match status" value="1"/>
</dbReference>
<feature type="non-terminal residue" evidence="2">
    <location>
        <position position="67"/>
    </location>
</feature>
<dbReference type="EMBL" id="DVKI01000109">
    <property type="protein sequence ID" value="HIT17426.1"/>
    <property type="molecule type" value="Genomic_DNA"/>
</dbReference>
<dbReference type="InterPro" id="IPR013137">
    <property type="entry name" value="Znf_TFIIB"/>
</dbReference>
<dbReference type="AlphaFoldDB" id="A0A9D1KBJ0"/>
<dbReference type="SUPFAM" id="SSF57783">
    <property type="entry name" value="Zinc beta-ribbon"/>
    <property type="match status" value="1"/>
</dbReference>
<reference evidence="2" key="1">
    <citation type="submission" date="2020-10" db="EMBL/GenBank/DDBJ databases">
        <authorList>
            <person name="Gilroy R."/>
        </authorList>
    </citation>
    <scope>NUCLEOTIDE SEQUENCE</scope>
    <source>
        <strain evidence="2">14508</strain>
    </source>
</reference>
<name>A0A9D1KBJ0_9FIRM</name>
<feature type="domain" description="TFIIB-type" evidence="1">
    <location>
        <begin position="14"/>
        <end position="40"/>
    </location>
</feature>
<comment type="caution">
    <text evidence="2">The sequence shown here is derived from an EMBL/GenBank/DDBJ whole genome shotgun (WGS) entry which is preliminary data.</text>
</comment>
<reference evidence="2" key="2">
    <citation type="journal article" date="2021" name="PeerJ">
        <title>Extensive microbial diversity within the chicken gut microbiome revealed by metagenomics and culture.</title>
        <authorList>
            <person name="Gilroy R."/>
            <person name="Ravi A."/>
            <person name="Getino M."/>
            <person name="Pursley I."/>
            <person name="Horton D.L."/>
            <person name="Alikhan N.F."/>
            <person name="Baker D."/>
            <person name="Gharbi K."/>
            <person name="Hall N."/>
            <person name="Watson M."/>
            <person name="Adriaenssens E.M."/>
            <person name="Foster-Nyarko E."/>
            <person name="Jarju S."/>
            <person name="Secka A."/>
            <person name="Antonio M."/>
            <person name="Oren A."/>
            <person name="Chaudhuri R.R."/>
            <person name="La Ragione R."/>
            <person name="Hildebrand F."/>
            <person name="Pallen M.J."/>
        </authorList>
    </citation>
    <scope>NUCLEOTIDE SEQUENCE</scope>
    <source>
        <strain evidence="2">14508</strain>
    </source>
</reference>